<dbReference type="Proteomes" id="UP000239872">
    <property type="component" value="Unassembled WGS sequence"/>
</dbReference>
<dbReference type="InterPro" id="IPR011250">
    <property type="entry name" value="OMP/PagP_B-barrel"/>
</dbReference>
<protein>
    <submittedName>
        <fullName evidence="2">Uncharacterized protein</fullName>
    </submittedName>
</protein>
<dbReference type="EMBL" id="PPSL01000002">
    <property type="protein sequence ID" value="PQJ11683.1"/>
    <property type="molecule type" value="Genomic_DNA"/>
</dbReference>
<evidence type="ECO:0000313" key="2">
    <source>
        <dbReference type="EMBL" id="PQJ11683.1"/>
    </source>
</evidence>
<evidence type="ECO:0000313" key="3">
    <source>
        <dbReference type="Proteomes" id="UP000239872"/>
    </source>
</evidence>
<organism evidence="2 3">
    <name type="scientific">Flavipsychrobacter stenotrophus</name>
    <dbReference type="NCBI Taxonomy" id="2077091"/>
    <lineage>
        <taxon>Bacteria</taxon>
        <taxon>Pseudomonadati</taxon>
        <taxon>Bacteroidota</taxon>
        <taxon>Chitinophagia</taxon>
        <taxon>Chitinophagales</taxon>
        <taxon>Chitinophagaceae</taxon>
        <taxon>Flavipsychrobacter</taxon>
    </lineage>
</organism>
<dbReference type="SUPFAM" id="SSF56925">
    <property type="entry name" value="OMPA-like"/>
    <property type="match status" value="1"/>
</dbReference>
<keyword evidence="3" id="KW-1185">Reference proteome</keyword>
<feature type="signal peptide" evidence="1">
    <location>
        <begin position="1"/>
        <end position="24"/>
    </location>
</feature>
<proteinExistence type="predicted"/>
<name>A0A2S7SXN6_9BACT</name>
<feature type="chain" id="PRO_5015734080" evidence="1">
    <location>
        <begin position="25"/>
        <end position="256"/>
    </location>
</feature>
<gene>
    <name evidence="2" type="ORF">CJD36_007775</name>
</gene>
<reference evidence="2 3" key="1">
    <citation type="submission" date="2018-01" db="EMBL/GenBank/DDBJ databases">
        <title>A novel member of the phylum Bacteroidetes isolated from glacier ice.</title>
        <authorList>
            <person name="Liu Q."/>
            <person name="Xin Y.-H."/>
        </authorList>
    </citation>
    <scope>NUCLEOTIDE SEQUENCE [LARGE SCALE GENOMIC DNA]</scope>
    <source>
        <strain evidence="2 3">RB1R16</strain>
    </source>
</reference>
<dbReference type="AlphaFoldDB" id="A0A2S7SXN6"/>
<dbReference type="RefSeq" id="WP_105038563.1">
    <property type="nucleotide sequence ID" value="NZ_PPSL01000002.1"/>
</dbReference>
<keyword evidence="1" id="KW-0732">Signal</keyword>
<dbReference type="OrthoDB" id="9773582at2"/>
<evidence type="ECO:0000256" key="1">
    <source>
        <dbReference type="SAM" id="SignalP"/>
    </source>
</evidence>
<comment type="caution">
    <text evidence="2">The sequence shown here is derived from an EMBL/GenBank/DDBJ whole genome shotgun (WGS) entry which is preliminary data.</text>
</comment>
<accession>A0A2S7SXN6</accession>
<dbReference type="Gene3D" id="2.40.160.20">
    <property type="match status" value="1"/>
</dbReference>
<sequence>MKRFFNKLAPIAAIMLLGSGHAMAQKDTILVHDLLLRVKPSVYIGITGGASMPLGNFAKTEYSDSKSGFAATGFNLGITGTYMVNKHWGITGLASYTRYSSAGLENIAGGFVESFAVGDATVKVKDDNHTFSYLAGADYSVSFCHHISLDLRAMTGLVHARLAGYEVRLEDNTDGTFQQKTANANTIGFQAGAAVQYDFCKHFGVALNLDYYYSKPDFTIENVNRTNNAGRLLTSYSEPIAGINANLSLVYKFDRY</sequence>